<evidence type="ECO:0000313" key="3">
    <source>
        <dbReference type="Proteomes" id="UP000199050"/>
    </source>
</evidence>
<dbReference type="EMBL" id="FNDX01000001">
    <property type="protein sequence ID" value="SDH74139.1"/>
    <property type="molecule type" value="Genomic_DNA"/>
</dbReference>
<reference evidence="3" key="1">
    <citation type="submission" date="2016-10" db="EMBL/GenBank/DDBJ databases">
        <authorList>
            <person name="Varghese N."/>
            <person name="Submissions S."/>
        </authorList>
    </citation>
    <scope>NUCLEOTIDE SEQUENCE [LARGE SCALE GENOMIC DNA]</scope>
    <source>
        <strain evidence="3">CGMCC 1.11012</strain>
    </source>
</reference>
<dbReference type="PANTHER" id="PTHR35792:SF2">
    <property type="entry name" value="GENERAL STRESS PROTEIN"/>
    <property type="match status" value="1"/>
</dbReference>
<organism evidence="2 3">
    <name type="scientific">Paenibacillus typhae</name>
    <dbReference type="NCBI Taxonomy" id="1174501"/>
    <lineage>
        <taxon>Bacteria</taxon>
        <taxon>Bacillati</taxon>
        <taxon>Bacillota</taxon>
        <taxon>Bacilli</taxon>
        <taxon>Bacillales</taxon>
        <taxon>Paenibacillaceae</taxon>
        <taxon>Paenibacillus</taxon>
    </lineage>
</organism>
<dbReference type="InterPro" id="IPR024623">
    <property type="entry name" value="YtxH"/>
</dbReference>
<sequence>MKKDTKSLLWGILAGSVVGSVTALLFAPKPGKELRQDIVDGTNGAIDKVQEIAGAASEKSSELYGKAKDAVESVVSEVKEWSKQYTQIDAEEEIAVVSGIVAEEAAVSLDEAETAEIIAAAAEDAQDTADAGDSANAVLEDGSAAKDDKDGVL</sequence>
<dbReference type="Pfam" id="PF12732">
    <property type="entry name" value="YtxH"/>
    <property type="match status" value="1"/>
</dbReference>
<dbReference type="InterPro" id="IPR052928">
    <property type="entry name" value="Desiccation-related_membrane"/>
</dbReference>
<accession>A0A1G8EWP7</accession>
<protein>
    <submittedName>
        <fullName evidence="2">Gas vesicle protein</fullName>
    </submittedName>
</protein>
<proteinExistence type="predicted"/>
<keyword evidence="3" id="KW-1185">Reference proteome</keyword>
<dbReference type="AlphaFoldDB" id="A0A1G8EWP7"/>
<gene>
    <name evidence="2" type="ORF">SAMN05216192_10148</name>
</gene>
<dbReference type="STRING" id="1174501.SAMN05216192_10148"/>
<feature type="region of interest" description="Disordered" evidence="1">
    <location>
        <begin position="124"/>
        <end position="153"/>
    </location>
</feature>
<evidence type="ECO:0000256" key="1">
    <source>
        <dbReference type="SAM" id="MobiDB-lite"/>
    </source>
</evidence>
<name>A0A1G8EWP7_9BACL</name>
<dbReference type="Proteomes" id="UP000199050">
    <property type="component" value="Unassembled WGS sequence"/>
</dbReference>
<feature type="compositionally biased region" description="Basic and acidic residues" evidence="1">
    <location>
        <begin position="143"/>
        <end position="153"/>
    </location>
</feature>
<dbReference type="PANTHER" id="PTHR35792">
    <property type="entry name" value="GENERAL STRESS PROTEIN"/>
    <property type="match status" value="1"/>
</dbReference>
<evidence type="ECO:0000313" key="2">
    <source>
        <dbReference type="EMBL" id="SDH74139.1"/>
    </source>
</evidence>